<evidence type="ECO:0000313" key="1">
    <source>
        <dbReference type="EMBL" id="KAI9897766.1"/>
    </source>
</evidence>
<evidence type="ECO:0000313" key="2">
    <source>
        <dbReference type="Proteomes" id="UP001163324"/>
    </source>
</evidence>
<accession>A0ACC0UVS6</accession>
<keyword evidence="2" id="KW-1185">Reference proteome</keyword>
<dbReference type="Proteomes" id="UP001163324">
    <property type="component" value="Chromosome 7"/>
</dbReference>
<comment type="caution">
    <text evidence="1">The sequence shown here is derived from an EMBL/GenBank/DDBJ whole genome shotgun (WGS) entry which is preliminary data.</text>
</comment>
<gene>
    <name evidence="1" type="ORF">N3K66_007622</name>
</gene>
<protein>
    <submittedName>
        <fullName evidence="1">Uncharacterized protein</fullName>
    </submittedName>
</protein>
<proteinExistence type="predicted"/>
<sequence>MSIHVQPPSTSEAIDAVKDSFDISVSEVSPSPPPSERFLIQSPYTEQDHLLDLTRLDHENILLAKALTKMDKIRQDYATAPYKESFNWPVVIEELKRLVNESGKGFKETSFYVVAFRSQIKPETDYSHLGALDKDAHAEAIASGGFLKYWFGEPDTELRNLATCLWRSKDEAIAGGRGPAHRKAAMSTRALYAYWKIDQHRLTISDNVDSWDITTWTDE</sequence>
<dbReference type="EMBL" id="CM047946">
    <property type="protein sequence ID" value="KAI9897766.1"/>
    <property type="molecule type" value="Genomic_DNA"/>
</dbReference>
<name>A0ACC0UVS6_9HYPO</name>
<reference evidence="1" key="1">
    <citation type="submission" date="2022-10" db="EMBL/GenBank/DDBJ databases">
        <title>Complete Genome of Trichothecium roseum strain YXFP-22015, a Plant Pathogen Isolated from Citrus.</title>
        <authorList>
            <person name="Wang Y."/>
            <person name="Zhu L."/>
        </authorList>
    </citation>
    <scope>NUCLEOTIDE SEQUENCE</scope>
    <source>
        <strain evidence="1">YXFP-22015</strain>
    </source>
</reference>
<organism evidence="1 2">
    <name type="scientific">Trichothecium roseum</name>
    <dbReference type="NCBI Taxonomy" id="47278"/>
    <lineage>
        <taxon>Eukaryota</taxon>
        <taxon>Fungi</taxon>
        <taxon>Dikarya</taxon>
        <taxon>Ascomycota</taxon>
        <taxon>Pezizomycotina</taxon>
        <taxon>Sordariomycetes</taxon>
        <taxon>Hypocreomycetidae</taxon>
        <taxon>Hypocreales</taxon>
        <taxon>Hypocreales incertae sedis</taxon>
        <taxon>Trichothecium</taxon>
    </lineage>
</organism>